<name>A0A6G0TTY8_APHGL</name>
<dbReference type="AlphaFoldDB" id="A0A6G0TTY8"/>
<evidence type="ECO:0000313" key="1">
    <source>
        <dbReference type="EMBL" id="KAE9538089.1"/>
    </source>
</evidence>
<feature type="non-terminal residue" evidence="1">
    <location>
        <position position="188"/>
    </location>
</feature>
<sequence length="188" mass="22167">GIKNHKFIIEITIVITNDRRSNKLEPFRTITRKIIIIISAIAVRIKELRLPMYTVCLPLFGNFVSKNCMYSNSEMKIKLNKMNRSVNSRPIKNLGLQWMNSTWLKIELYLYRICLDEFEEVYKTFIHSWLILLTSHSLLVYTGDPIRKVQLWESNGHLAILVLFSPYLLVKRSQTKNSSVHSYIEKYL</sequence>
<dbReference type="EMBL" id="VYZN01000017">
    <property type="protein sequence ID" value="KAE9538089.1"/>
    <property type="molecule type" value="Genomic_DNA"/>
</dbReference>
<comment type="caution">
    <text evidence="1">The sequence shown here is derived from an EMBL/GenBank/DDBJ whole genome shotgun (WGS) entry which is preliminary data.</text>
</comment>
<proteinExistence type="predicted"/>
<dbReference type="Proteomes" id="UP000475862">
    <property type="component" value="Unassembled WGS sequence"/>
</dbReference>
<evidence type="ECO:0000313" key="2">
    <source>
        <dbReference type="Proteomes" id="UP000475862"/>
    </source>
</evidence>
<feature type="non-terminal residue" evidence="1">
    <location>
        <position position="1"/>
    </location>
</feature>
<reference evidence="1 2" key="1">
    <citation type="submission" date="2019-08" db="EMBL/GenBank/DDBJ databases">
        <title>The genome of the soybean aphid Biotype 1, its phylome, world population structure and adaptation to the North American continent.</title>
        <authorList>
            <person name="Giordano R."/>
            <person name="Donthu R.K."/>
            <person name="Hernandez A.G."/>
            <person name="Wright C.L."/>
            <person name="Zimin A.V."/>
        </authorList>
    </citation>
    <scope>NUCLEOTIDE SEQUENCE [LARGE SCALE GENOMIC DNA]</scope>
    <source>
        <tissue evidence="1">Whole aphids</tissue>
    </source>
</reference>
<organism evidence="1 2">
    <name type="scientific">Aphis glycines</name>
    <name type="common">Soybean aphid</name>
    <dbReference type="NCBI Taxonomy" id="307491"/>
    <lineage>
        <taxon>Eukaryota</taxon>
        <taxon>Metazoa</taxon>
        <taxon>Ecdysozoa</taxon>
        <taxon>Arthropoda</taxon>
        <taxon>Hexapoda</taxon>
        <taxon>Insecta</taxon>
        <taxon>Pterygota</taxon>
        <taxon>Neoptera</taxon>
        <taxon>Paraneoptera</taxon>
        <taxon>Hemiptera</taxon>
        <taxon>Sternorrhyncha</taxon>
        <taxon>Aphidomorpha</taxon>
        <taxon>Aphidoidea</taxon>
        <taxon>Aphididae</taxon>
        <taxon>Aphidini</taxon>
        <taxon>Aphis</taxon>
        <taxon>Aphis</taxon>
    </lineage>
</organism>
<protein>
    <submittedName>
        <fullName evidence="1">Uncharacterized protein</fullName>
    </submittedName>
</protein>
<keyword evidence="2" id="KW-1185">Reference proteome</keyword>
<accession>A0A6G0TTY8</accession>
<gene>
    <name evidence="1" type="ORF">AGLY_006061</name>
</gene>